<organism evidence="4 5">
    <name type="scientific">Candidatus Entotheonella gemina</name>
    <dbReference type="NCBI Taxonomy" id="1429439"/>
    <lineage>
        <taxon>Bacteria</taxon>
        <taxon>Pseudomonadati</taxon>
        <taxon>Nitrospinota/Tectimicrobiota group</taxon>
        <taxon>Candidatus Tectimicrobiota</taxon>
        <taxon>Candidatus Entotheonellia</taxon>
        <taxon>Candidatus Entotheonellales</taxon>
        <taxon>Candidatus Entotheonellaceae</taxon>
        <taxon>Candidatus Entotheonella</taxon>
    </lineage>
</organism>
<dbReference type="EMBL" id="AZHX01001267">
    <property type="protein sequence ID" value="ETX04229.1"/>
    <property type="molecule type" value="Genomic_DNA"/>
</dbReference>
<dbReference type="InterPro" id="IPR014043">
    <property type="entry name" value="Acyl_transferase_dom"/>
</dbReference>
<dbReference type="InterPro" id="IPR016035">
    <property type="entry name" value="Acyl_Trfase/lysoPLipase"/>
</dbReference>
<dbReference type="Gene3D" id="1.10.1200.10">
    <property type="entry name" value="ACP-like"/>
    <property type="match status" value="1"/>
</dbReference>
<evidence type="ECO:0000256" key="1">
    <source>
        <dbReference type="ARBA" id="ARBA00022679"/>
    </source>
</evidence>
<dbReference type="InterPro" id="IPR001227">
    <property type="entry name" value="Ac_transferase_dom_sf"/>
</dbReference>
<gene>
    <name evidence="4" type="ORF">ETSY2_29980</name>
</gene>
<feature type="non-terminal residue" evidence="4">
    <location>
        <position position="947"/>
    </location>
</feature>
<dbReference type="Gene3D" id="3.40.50.720">
    <property type="entry name" value="NAD(P)-binding Rossmann-like Domain"/>
    <property type="match status" value="1"/>
</dbReference>
<dbReference type="InterPro" id="IPR016039">
    <property type="entry name" value="Thiolase-like"/>
</dbReference>
<dbReference type="Pfam" id="PF00698">
    <property type="entry name" value="Acyl_transf_1"/>
    <property type="match status" value="1"/>
</dbReference>
<dbReference type="Pfam" id="PF02801">
    <property type="entry name" value="Ketoacyl-synt_C"/>
    <property type="match status" value="1"/>
</dbReference>
<accession>W4M1K7</accession>
<feature type="domain" description="Carrier" evidence="2">
    <location>
        <begin position="584"/>
        <end position="663"/>
    </location>
</feature>
<evidence type="ECO:0000259" key="3">
    <source>
        <dbReference type="PROSITE" id="PS52004"/>
    </source>
</evidence>
<dbReference type="PROSITE" id="PS52004">
    <property type="entry name" value="KS3_2"/>
    <property type="match status" value="1"/>
</dbReference>
<dbReference type="SMART" id="SM00827">
    <property type="entry name" value="PKS_AT"/>
    <property type="match status" value="1"/>
</dbReference>
<dbReference type="AlphaFoldDB" id="W4M1K7"/>
<keyword evidence="1" id="KW-0808">Transferase</keyword>
<dbReference type="InterPro" id="IPR014031">
    <property type="entry name" value="Ketoacyl_synth_C"/>
</dbReference>
<dbReference type="PANTHER" id="PTHR43775">
    <property type="entry name" value="FATTY ACID SYNTHASE"/>
    <property type="match status" value="1"/>
</dbReference>
<evidence type="ECO:0000259" key="2">
    <source>
        <dbReference type="PROSITE" id="PS50075"/>
    </source>
</evidence>
<dbReference type="Proteomes" id="UP000019140">
    <property type="component" value="Unassembled WGS sequence"/>
</dbReference>
<dbReference type="Pfam" id="PF00550">
    <property type="entry name" value="PP-binding"/>
    <property type="match status" value="1"/>
</dbReference>
<proteinExistence type="predicted"/>
<dbReference type="HOGENOM" id="CLU_310707_0_0_7"/>
<dbReference type="InterPro" id="IPR036736">
    <property type="entry name" value="ACP-like_sf"/>
</dbReference>
<protein>
    <submittedName>
        <fullName evidence="4">Uncharacterized protein</fullName>
    </submittedName>
</protein>
<dbReference type="Gene3D" id="3.40.47.10">
    <property type="match status" value="1"/>
</dbReference>
<reference evidence="4 5" key="1">
    <citation type="journal article" date="2014" name="Nature">
        <title>An environmental bacterial taxon with a large and distinct metabolic repertoire.</title>
        <authorList>
            <person name="Wilson M.C."/>
            <person name="Mori T."/>
            <person name="Ruckert C."/>
            <person name="Uria A.R."/>
            <person name="Helf M.J."/>
            <person name="Takada K."/>
            <person name="Gernert C."/>
            <person name="Steffens U.A."/>
            <person name="Heycke N."/>
            <person name="Schmitt S."/>
            <person name="Rinke C."/>
            <person name="Helfrich E.J."/>
            <person name="Brachmann A.O."/>
            <person name="Gurgui C."/>
            <person name="Wakimoto T."/>
            <person name="Kracht M."/>
            <person name="Crusemann M."/>
            <person name="Hentschel U."/>
            <person name="Abe I."/>
            <person name="Matsunaga S."/>
            <person name="Kalinowski J."/>
            <person name="Takeyama H."/>
            <person name="Piel J."/>
        </authorList>
    </citation>
    <scope>NUCLEOTIDE SEQUENCE [LARGE SCALE GENOMIC DNA]</scope>
    <source>
        <strain evidence="5">TSY2</strain>
    </source>
</reference>
<dbReference type="SUPFAM" id="SSF47336">
    <property type="entry name" value="ACP-like"/>
    <property type="match status" value="1"/>
</dbReference>
<dbReference type="InterPro" id="IPR050091">
    <property type="entry name" value="PKS_NRPS_Biosynth_Enz"/>
</dbReference>
<dbReference type="PROSITE" id="PS50075">
    <property type="entry name" value="CARRIER"/>
    <property type="match status" value="1"/>
</dbReference>
<dbReference type="SUPFAM" id="SSF53901">
    <property type="entry name" value="Thiolase-like"/>
    <property type="match status" value="1"/>
</dbReference>
<evidence type="ECO:0000313" key="4">
    <source>
        <dbReference type="EMBL" id="ETX04229.1"/>
    </source>
</evidence>
<dbReference type="SUPFAM" id="SSF55048">
    <property type="entry name" value="Probable ACP-binding domain of malonyl-CoA ACP transacylase"/>
    <property type="match status" value="1"/>
</dbReference>
<sequence length="947" mass="99271">HDRGPELQALSTARREAGNGVPPAAIGSVKANIGHTKAAAGVAGLIKATMALYRQSLPPTTGCEAPHPLLTEAAPALRVLRGGACWPADLPLRAGVSAMGFGGINTHLVLEGIATERCGGWSVRERVLLASAQDAELFLLGAQDAEALQTQVEHLLTFAARLSRAELTDLAAQLAKTIDACDIRAAVVASNPIELASGFETLRSWLANRVTTQLDIRAGVFLSTSAAPPRIGFLFPGQGSPMHLSGGAWHRRFSCVQALYTQVKFPTDCDGRSTAVAQPAIVTASMAALRVLHSLGVTASIAIGHSLGELTALHWAGVLDEQALLRIATVRGKAMMKLGSSTGAMVSIGAGQDDVAALLGDGSVVIAGVNTPRQTVVSGEASAVAEIVAQARTRGLSTVTLPVSHAFHSPLVSSAIPLLAEQLAREIFHPVQRTVVSTVTGAPLTPDQDLRTLLADQVTAPVRFTEAVAAAAEGVGLWIEIGPGEVLSGLLRECIDMPVVSLDAGGPSLKGLLQAVGAAFVLGAPIHHEVLFAERFTRPFDLNWQPRFLTNPCELAPQPEIADRCRAEAIPASGSLETRRIDARPSTAPVDLIRQLVAARTELPISAVHDDSRLLGDLHLNSITVAQLVAEAARHLGSPPPVAPTDYADATVAGAAQALEELARTGGTSCGTTEAPEPLSGVDAWIRPFMIAWLERPLPRRQRTTETGVWRVIAPSDYPLTASLQQSLNRAGGGGVVVCLPPEPDAHHVSLLLEGARAVWANREGTRFVLVQHGGSAAAFARTLHLEMPEVVTCVVDLPMDHPHASAWVVAEVHAAVGFVEARYDAAGTRREPRLRLLSMNEEDVQLPLGPNDVLVVTGGGKGIAAECAFCLARETGVRLVLLGRSQPAADAELAVNLKRMAAAGIDFRYMAADVTDAEAVRVALCEVKTTLGPVTALLHGAGTNVL</sequence>
<dbReference type="InterPro" id="IPR016036">
    <property type="entry name" value="Malonyl_transacylase_ACP-bd"/>
</dbReference>
<dbReference type="Pfam" id="PF08659">
    <property type="entry name" value="KR"/>
    <property type="match status" value="1"/>
</dbReference>
<dbReference type="GO" id="GO:0006633">
    <property type="term" value="P:fatty acid biosynthetic process"/>
    <property type="evidence" value="ECO:0007669"/>
    <property type="project" value="TreeGrafter"/>
</dbReference>
<keyword evidence="5" id="KW-1185">Reference proteome</keyword>
<dbReference type="SUPFAM" id="SSF51735">
    <property type="entry name" value="NAD(P)-binding Rossmann-fold domains"/>
    <property type="match status" value="2"/>
</dbReference>
<dbReference type="InterPro" id="IPR009081">
    <property type="entry name" value="PP-bd_ACP"/>
</dbReference>
<dbReference type="GO" id="GO:0004312">
    <property type="term" value="F:fatty acid synthase activity"/>
    <property type="evidence" value="ECO:0007669"/>
    <property type="project" value="TreeGrafter"/>
</dbReference>
<dbReference type="InterPro" id="IPR020841">
    <property type="entry name" value="PKS_Beta-ketoAc_synthase_dom"/>
</dbReference>
<feature type="domain" description="Ketosynthase family 3 (KS3)" evidence="3">
    <location>
        <begin position="1"/>
        <end position="112"/>
    </location>
</feature>
<feature type="non-terminal residue" evidence="4">
    <location>
        <position position="1"/>
    </location>
</feature>
<dbReference type="PANTHER" id="PTHR43775:SF51">
    <property type="entry name" value="INACTIVE PHENOLPHTHIOCEROL SYNTHESIS POLYKETIDE SYNTHASE TYPE I PKS1-RELATED"/>
    <property type="match status" value="1"/>
</dbReference>
<name>W4M1K7_9BACT</name>
<dbReference type="SUPFAM" id="SSF52151">
    <property type="entry name" value="FabD/lysophospholipase-like"/>
    <property type="match status" value="1"/>
</dbReference>
<dbReference type="InterPro" id="IPR036291">
    <property type="entry name" value="NAD(P)-bd_dom_sf"/>
</dbReference>
<comment type="caution">
    <text evidence="4">The sequence shown here is derived from an EMBL/GenBank/DDBJ whole genome shotgun (WGS) entry which is preliminary data.</text>
</comment>
<dbReference type="Gene3D" id="3.40.366.10">
    <property type="entry name" value="Malonyl-Coenzyme A Acyl Carrier Protein, domain 2"/>
    <property type="match status" value="1"/>
</dbReference>
<evidence type="ECO:0000313" key="5">
    <source>
        <dbReference type="Proteomes" id="UP000019140"/>
    </source>
</evidence>
<dbReference type="InterPro" id="IPR013968">
    <property type="entry name" value="PKS_KR"/>
</dbReference>